<evidence type="ECO:0000256" key="1">
    <source>
        <dbReference type="SAM" id="MobiDB-lite"/>
    </source>
</evidence>
<dbReference type="AlphaFoldDB" id="A0A9N9JQA8"/>
<dbReference type="Proteomes" id="UP000789342">
    <property type="component" value="Unassembled WGS sequence"/>
</dbReference>
<reference evidence="2" key="1">
    <citation type="submission" date="2021-06" db="EMBL/GenBank/DDBJ databases">
        <authorList>
            <person name="Kallberg Y."/>
            <person name="Tangrot J."/>
            <person name="Rosling A."/>
        </authorList>
    </citation>
    <scope>NUCLEOTIDE SEQUENCE</scope>
    <source>
        <strain evidence="2">CL551</strain>
    </source>
</reference>
<feature type="region of interest" description="Disordered" evidence="1">
    <location>
        <begin position="59"/>
        <end position="83"/>
    </location>
</feature>
<dbReference type="Gene3D" id="3.30.560.10">
    <property type="entry name" value="Glucose Oxidase, domain 3"/>
    <property type="match status" value="1"/>
</dbReference>
<dbReference type="Gene3D" id="3.50.50.60">
    <property type="entry name" value="FAD/NAD(P)-binding domain"/>
    <property type="match status" value="1"/>
</dbReference>
<feature type="non-terminal residue" evidence="2">
    <location>
        <position position="83"/>
    </location>
</feature>
<dbReference type="EMBL" id="CAJVPV010061433">
    <property type="protein sequence ID" value="CAG8790931.1"/>
    <property type="molecule type" value="Genomic_DNA"/>
</dbReference>
<gene>
    <name evidence="2" type="ORF">AMORRO_LOCUS18136</name>
</gene>
<protein>
    <submittedName>
        <fullName evidence="2">263_t:CDS:1</fullName>
    </submittedName>
</protein>
<sequence>GTAGCVLARELIYNIPNINILVLEAGPPDTHINDIMRMPCAYTTVCRYSETDWGYSTEDQRMPSTVDPTEEVLNKGSPFPRGK</sequence>
<name>A0A9N9JQA8_9GLOM</name>
<keyword evidence="3" id="KW-1185">Reference proteome</keyword>
<dbReference type="OrthoDB" id="269227at2759"/>
<comment type="caution">
    <text evidence="2">The sequence shown here is derived from an EMBL/GenBank/DDBJ whole genome shotgun (WGS) entry which is preliminary data.</text>
</comment>
<dbReference type="InterPro" id="IPR036188">
    <property type="entry name" value="FAD/NAD-bd_sf"/>
</dbReference>
<evidence type="ECO:0000313" key="2">
    <source>
        <dbReference type="EMBL" id="CAG8790931.1"/>
    </source>
</evidence>
<organism evidence="2 3">
    <name type="scientific">Acaulospora morrowiae</name>
    <dbReference type="NCBI Taxonomy" id="94023"/>
    <lineage>
        <taxon>Eukaryota</taxon>
        <taxon>Fungi</taxon>
        <taxon>Fungi incertae sedis</taxon>
        <taxon>Mucoromycota</taxon>
        <taxon>Glomeromycotina</taxon>
        <taxon>Glomeromycetes</taxon>
        <taxon>Diversisporales</taxon>
        <taxon>Acaulosporaceae</taxon>
        <taxon>Acaulospora</taxon>
    </lineage>
</organism>
<accession>A0A9N9JQA8</accession>
<proteinExistence type="predicted"/>
<evidence type="ECO:0000313" key="3">
    <source>
        <dbReference type="Proteomes" id="UP000789342"/>
    </source>
</evidence>
<feature type="non-terminal residue" evidence="2">
    <location>
        <position position="1"/>
    </location>
</feature>